<dbReference type="OrthoDB" id="1918565at2759"/>
<dbReference type="PaxDb" id="3880-AES61142"/>
<proteinExistence type="predicted"/>
<gene>
    <name evidence="4" type="primary">11425076</name>
    <name evidence="2" type="ordered locus">MTR_1g079380</name>
    <name evidence="3" type="ORF">MtrunA17_Chr1g0189751</name>
</gene>
<accession>G7I5M1</accession>
<reference evidence="4" key="3">
    <citation type="submission" date="2015-04" db="UniProtKB">
        <authorList>
            <consortium name="EnsemblPlants"/>
        </authorList>
    </citation>
    <scope>IDENTIFICATION</scope>
    <source>
        <strain evidence="4">cv. Jemalong A17</strain>
    </source>
</reference>
<dbReference type="EMBL" id="PSQE01000001">
    <property type="protein sequence ID" value="RHN80574.1"/>
    <property type="molecule type" value="Genomic_DNA"/>
</dbReference>
<evidence type="ECO:0000259" key="1">
    <source>
        <dbReference type="Pfam" id="PF00646"/>
    </source>
</evidence>
<dbReference type="Proteomes" id="UP000002051">
    <property type="component" value="Unassembled WGS sequence"/>
</dbReference>
<dbReference type="Pfam" id="PF14299">
    <property type="entry name" value="PP2"/>
    <property type="match status" value="1"/>
</dbReference>
<dbReference type="HOGENOM" id="CLU_050973_0_0_1"/>
<keyword evidence="5" id="KW-1185">Reference proteome</keyword>
<dbReference type="PANTHER" id="PTHR32278:SF131">
    <property type="entry name" value="F-BOX PROTEIN PP2-A13"/>
    <property type="match status" value="1"/>
</dbReference>
<dbReference type="EMBL" id="CM001217">
    <property type="protein sequence ID" value="AES61142.2"/>
    <property type="molecule type" value="Genomic_DNA"/>
</dbReference>
<dbReference type="Proteomes" id="UP000265566">
    <property type="component" value="Chromosome 1"/>
</dbReference>
<name>G7I5M1_MEDTR</name>
<dbReference type="InterPro" id="IPR025886">
    <property type="entry name" value="PP2-like"/>
</dbReference>
<accession>A0A0C3UPV5</accession>
<dbReference type="AlphaFoldDB" id="G7I5M1"/>
<feature type="domain" description="F-box" evidence="1">
    <location>
        <begin position="4"/>
        <end position="45"/>
    </location>
</feature>
<dbReference type="eggNOG" id="ENOG502QRA4">
    <property type="taxonomic scope" value="Eukaryota"/>
</dbReference>
<dbReference type="KEGG" id="mtr:11425076"/>
<dbReference type="STRING" id="3880.G7I5M1"/>
<dbReference type="Gramene" id="rna4514">
    <property type="protein sequence ID" value="RHN80574.1"/>
    <property type="gene ID" value="gene4514"/>
</dbReference>
<reference evidence="2 5" key="2">
    <citation type="journal article" date="2014" name="BMC Genomics">
        <title>An improved genome release (version Mt4.0) for the model legume Medicago truncatula.</title>
        <authorList>
            <person name="Tang H."/>
            <person name="Krishnakumar V."/>
            <person name="Bidwell S."/>
            <person name="Rosen B."/>
            <person name="Chan A."/>
            <person name="Zhou S."/>
            <person name="Gentzbittel L."/>
            <person name="Childs K.L."/>
            <person name="Yandell M."/>
            <person name="Gundlach H."/>
            <person name="Mayer K.F."/>
            <person name="Schwartz D.C."/>
            <person name="Town C.D."/>
        </authorList>
    </citation>
    <scope>GENOME REANNOTATION</scope>
    <source>
        <strain evidence="4 5">cv. Jemalong A17</strain>
    </source>
</reference>
<protein>
    <submittedName>
        <fullName evidence="2">Phloem protein 2-B11</fullName>
    </submittedName>
    <submittedName>
        <fullName evidence="3">Putative phloem protein</fullName>
    </submittedName>
</protein>
<evidence type="ECO:0000313" key="2">
    <source>
        <dbReference type="EMBL" id="AES61142.2"/>
    </source>
</evidence>
<dbReference type="Pfam" id="PF00646">
    <property type="entry name" value="F-box"/>
    <property type="match status" value="1"/>
</dbReference>
<evidence type="ECO:0000313" key="4">
    <source>
        <dbReference type="EnsemblPlants" id="AES61142"/>
    </source>
</evidence>
<dbReference type="SUPFAM" id="SSF81383">
    <property type="entry name" value="F-box domain"/>
    <property type="match status" value="1"/>
</dbReference>
<evidence type="ECO:0000313" key="3">
    <source>
        <dbReference type="EMBL" id="RHN80574.1"/>
    </source>
</evidence>
<organism evidence="2 5">
    <name type="scientific">Medicago truncatula</name>
    <name type="common">Barrel medic</name>
    <name type="synonym">Medicago tribuloides</name>
    <dbReference type="NCBI Taxonomy" id="3880"/>
    <lineage>
        <taxon>Eukaryota</taxon>
        <taxon>Viridiplantae</taxon>
        <taxon>Streptophyta</taxon>
        <taxon>Embryophyta</taxon>
        <taxon>Tracheophyta</taxon>
        <taxon>Spermatophyta</taxon>
        <taxon>Magnoliopsida</taxon>
        <taxon>eudicotyledons</taxon>
        <taxon>Gunneridae</taxon>
        <taxon>Pentapetalae</taxon>
        <taxon>rosids</taxon>
        <taxon>fabids</taxon>
        <taxon>Fabales</taxon>
        <taxon>Fabaceae</taxon>
        <taxon>Papilionoideae</taxon>
        <taxon>50 kb inversion clade</taxon>
        <taxon>NPAAA clade</taxon>
        <taxon>Hologalegina</taxon>
        <taxon>IRL clade</taxon>
        <taxon>Trifolieae</taxon>
        <taxon>Medicago</taxon>
    </lineage>
</organism>
<reference evidence="2 5" key="1">
    <citation type="journal article" date="2011" name="Nature">
        <title>The Medicago genome provides insight into the evolution of rhizobial symbioses.</title>
        <authorList>
            <person name="Young N.D."/>
            <person name="Debelle F."/>
            <person name="Oldroyd G.E."/>
            <person name="Geurts R."/>
            <person name="Cannon S.B."/>
            <person name="Udvardi M.K."/>
            <person name="Benedito V.A."/>
            <person name="Mayer K.F."/>
            <person name="Gouzy J."/>
            <person name="Schoof H."/>
            <person name="Van de Peer Y."/>
            <person name="Proost S."/>
            <person name="Cook D.R."/>
            <person name="Meyers B.C."/>
            <person name="Spannagl M."/>
            <person name="Cheung F."/>
            <person name="De Mita S."/>
            <person name="Krishnakumar V."/>
            <person name="Gundlach H."/>
            <person name="Zhou S."/>
            <person name="Mudge J."/>
            <person name="Bharti A.K."/>
            <person name="Murray J.D."/>
            <person name="Naoumkina M.A."/>
            <person name="Rosen B."/>
            <person name="Silverstein K.A."/>
            <person name="Tang H."/>
            <person name="Rombauts S."/>
            <person name="Zhao P.X."/>
            <person name="Zhou P."/>
            <person name="Barbe V."/>
            <person name="Bardou P."/>
            <person name="Bechner M."/>
            <person name="Bellec A."/>
            <person name="Berger A."/>
            <person name="Berges H."/>
            <person name="Bidwell S."/>
            <person name="Bisseling T."/>
            <person name="Choisne N."/>
            <person name="Couloux A."/>
            <person name="Denny R."/>
            <person name="Deshpande S."/>
            <person name="Dai X."/>
            <person name="Doyle J.J."/>
            <person name="Dudez A.M."/>
            <person name="Farmer A.D."/>
            <person name="Fouteau S."/>
            <person name="Franken C."/>
            <person name="Gibelin C."/>
            <person name="Gish J."/>
            <person name="Goldstein S."/>
            <person name="Gonzalez A.J."/>
            <person name="Green P.J."/>
            <person name="Hallab A."/>
            <person name="Hartog M."/>
            <person name="Hua A."/>
            <person name="Humphray S.J."/>
            <person name="Jeong D.H."/>
            <person name="Jing Y."/>
            <person name="Jocker A."/>
            <person name="Kenton S.M."/>
            <person name="Kim D.J."/>
            <person name="Klee K."/>
            <person name="Lai H."/>
            <person name="Lang C."/>
            <person name="Lin S."/>
            <person name="Macmil S.L."/>
            <person name="Magdelenat G."/>
            <person name="Matthews L."/>
            <person name="McCorrison J."/>
            <person name="Monaghan E.L."/>
            <person name="Mun J.H."/>
            <person name="Najar F.Z."/>
            <person name="Nicholson C."/>
            <person name="Noirot C."/>
            <person name="O'Bleness M."/>
            <person name="Paule C.R."/>
            <person name="Poulain J."/>
            <person name="Prion F."/>
            <person name="Qin B."/>
            <person name="Qu C."/>
            <person name="Retzel E.F."/>
            <person name="Riddle C."/>
            <person name="Sallet E."/>
            <person name="Samain S."/>
            <person name="Samson N."/>
            <person name="Sanders I."/>
            <person name="Saurat O."/>
            <person name="Scarpelli C."/>
            <person name="Schiex T."/>
            <person name="Segurens B."/>
            <person name="Severin A.J."/>
            <person name="Sherrier D.J."/>
            <person name="Shi R."/>
            <person name="Sims S."/>
            <person name="Singer S.R."/>
            <person name="Sinharoy S."/>
            <person name="Sterck L."/>
            <person name="Viollet A."/>
            <person name="Wang B.B."/>
            <person name="Wang K."/>
            <person name="Wang M."/>
            <person name="Wang X."/>
            <person name="Warfsmann J."/>
            <person name="Weissenbach J."/>
            <person name="White D.D."/>
            <person name="White J.D."/>
            <person name="Wiley G.B."/>
            <person name="Wincker P."/>
            <person name="Xing Y."/>
            <person name="Yang L."/>
            <person name="Yao Z."/>
            <person name="Ying F."/>
            <person name="Zhai J."/>
            <person name="Zhou L."/>
            <person name="Zuber A."/>
            <person name="Denarie J."/>
            <person name="Dixon R.A."/>
            <person name="May G.D."/>
            <person name="Schwartz D.C."/>
            <person name="Rogers J."/>
            <person name="Quetier F."/>
            <person name="Town C.D."/>
            <person name="Roe B.A."/>
        </authorList>
    </citation>
    <scope>NUCLEOTIDE SEQUENCE [LARGE SCALE GENOMIC DNA]</scope>
    <source>
        <strain evidence="2">A17</strain>
        <strain evidence="4 5">cv. Jemalong A17</strain>
    </source>
</reference>
<dbReference type="InterPro" id="IPR036047">
    <property type="entry name" value="F-box-like_dom_sf"/>
</dbReference>
<dbReference type="CDD" id="cd22162">
    <property type="entry name" value="F-box_AtSKIP3-like"/>
    <property type="match status" value="1"/>
</dbReference>
<dbReference type="InterPro" id="IPR001810">
    <property type="entry name" value="F-box_dom"/>
</dbReference>
<dbReference type="EnsemblPlants" id="AES61142">
    <property type="protein sequence ID" value="AES61142"/>
    <property type="gene ID" value="MTR_1g079380"/>
</dbReference>
<sequence>MTEIQDLPEGCIAAIVSRTTPLDAGRLSVFSKTFRSASDSDAVWNQFLPSDISSIISHSPSLTNIPTKKDLYLALSDRPVIIDHDKKSIQLERKSGKKCYMLSARSLAIVWGDDRRYWNWISMPDSRFPEVAKLVDVCWLEIHGVINTIVLSPNTQYAAYVVFKMINASGFQNRPADLSVGVEGGQSSTKIVCLDPNVEGRPQLHDRVDGLQRPSVRSDGWLEIEMGEFFNSGIENEEVQMNVIQTKGGNWKRGLVLEGIEVRPKYNTINQHSLNYARGLGSWMAEQRVKFQRFFVK</sequence>
<reference evidence="3" key="4">
    <citation type="journal article" date="2018" name="Nat. Plants">
        <title>Whole-genome landscape of Medicago truncatula symbiotic genes.</title>
        <authorList>
            <person name="Pecrix Y."/>
            <person name="Gamas P."/>
            <person name="Carrere S."/>
        </authorList>
    </citation>
    <scope>NUCLEOTIDE SEQUENCE</scope>
    <source>
        <tissue evidence="3">Leaves</tissue>
    </source>
</reference>
<dbReference type="PANTHER" id="PTHR32278">
    <property type="entry name" value="F-BOX DOMAIN-CONTAINING PROTEIN"/>
    <property type="match status" value="1"/>
</dbReference>
<evidence type="ECO:0000313" key="5">
    <source>
        <dbReference type="Proteomes" id="UP000002051"/>
    </source>
</evidence>